<keyword evidence="9" id="KW-1185">Reference proteome</keyword>
<dbReference type="RefSeq" id="WP_084238330.1">
    <property type="nucleotide sequence ID" value="NZ_FWXT01000001.1"/>
</dbReference>
<dbReference type="InterPro" id="IPR001387">
    <property type="entry name" value="Cro/C1-type_HTH"/>
</dbReference>
<dbReference type="InterPro" id="IPR050807">
    <property type="entry name" value="TransReg_Diox_bact_type"/>
</dbReference>
<feature type="transmembrane region" description="Helical" evidence="6">
    <location>
        <begin position="123"/>
        <end position="146"/>
    </location>
</feature>
<dbReference type="GO" id="GO:0003700">
    <property type="term" value="F:DNA-binding transcription factor activity"/>
    <property type="evidence" value="ECO:0007669"/>
    <property type="project" value="TreeGrafter"/>
</dbReference>
<evidence type="ECO:0000256" key="2">
    <source>
        <dbReference type="ARBA" id="ARBA00022692"/>
    </source>
</evidence>
<evidence type="ECO:0000256" key="3">
    <source>
        <dbReference type="ARBA" id="ARBA00022989"/>
    </source>
</evidence>
<comment type="subcellular location">
    <subcellularLocation>
        <location evidence="1">Membrane</location>
        <topology evidence="1">Multi-pass membrane protein</topology>
    </subcellularLocation>
</comment>
<dbReference type="Pfam" id="PF09685">
    <property type="entry name" value="MamF_MmsF"/>
    <property type="match status" value="1"/>
</dbReference>
<sequence length="197" mass="22492">MKNTELTRKLKELRGRKGMSQEELAEASGLNLRTIQRIENGETEARGDSMKRLARALNVTPDELIDWAEEEDRGFLAFLNLSALSFLAFPLLGIIIPLALWFMKKDKIKNLNHTGKKLINFQITWCMAFFGIFVFLFLGSVMHLGLPFSMLNLGGIELIILFVPLLYGLNILLVIINAVRSYNNQKVYYKPAIPFLR</sequence>
<protein>
    <submittedName>
        <fullName evidence="8">Uncharacterized conserved protein, Tic20 family</fullName>
    </submittedName>
</protein>
<feature type="transmembrane region" description="Helical" evidence="6">
    <location>
        <begin position="75"/>
        <end position="102"/>
    </location>
</feature>
<gene>
    <name evidence="8" type="ORF">SAMN04488524_2176</name>
</gene>
<reference evidence="9" key="1">
    <citation type="submission" date="2017-04" db="EMBL/GenBank/DDBJ databases">
        <authorList>
            <person name="Varghese N."/>
            <person name="Submissions S."/>
        </authorList>
    </citation>
    <scope>NUCLEOTIDE SEQUENCE [LARGE SCALE GENOMIC DNA]</scope>
    <source>
        <strain evidence="9">DSM 12126</strain>
    </source>
</reference>
<dbReference type="AlphaFoldDB" id="A0A1W2BAQ4"/>
<dbReference type="PANTHER" id="PTHR46797:SF1">
    <property type="entry name" value="METHYLPHOSPHONATE SYNTHASE"/>
    <property type="match status" value="1"/>
</dbReference>
<dbReference type="InterPro" id="IPR010982">
    <property type="entry name" value="Lambda_DNA-bd_dom_sf"/>
</dbReference>
<name>A0A1W2BAQ4_9SPHI</name>
<keyword evidence="2 6" id="KW-0812">Transmembrane</keyword>
<dbReference type="STRING" id="151894.SAMN04488524_2176"/>
<dbReference type="GO" id="GO:0005829">
    <property type="term" value="C:cytosol"/>
    <property type="evidence" value="ECO:0007669"/>
    <property type="project" value="TreeGrafter"/>
</dbReference>
<evidence type="ECO:0000259" key="7">
    <source>
        <dbReference type="PROSITE" id="PS50943"/>
    </source>
</evidence>
<dbReference type="OrthoDB" id="1357763at2"/>
<dbReference type="SUPFAM" id="SSF47413">
    <property type="entry name" value="lambda repressor-like DNA-binding domains"/>
    <property type="match status" value="1"/>
</dbReference>
<keyword evidence="5 6" id="KW-0472">Membrane</keyword>
<evidence type="ECO:0000256" key="6">
    <source>
        <dbReference type="SAM" id="Phobius"/>
    </source>
</evidence>
<evidence type="ECO:0000256" key="4">
    <source>
        <dbReference type="ARBA" id="ARBA00023125"/>
    </source>
</evidence>
<evidence type="ECO:0000256" key="1">
    <source>
        <dbReference type="ARBA" id="ARBA00004141"/>
    </source>
</evidence>
<dbReference type="CDD" id="cd00093">
    <property type="entry name" value="HTH_XRE"/>
    <property type="match status" value="1"/>
</dbReference>
<evidence type="ECO:0000256" key="5">
    <source>
        <dbReference type="ARBA" id="ARBA00023136"/>
    </source>
</evidence>
<accession>A0A1W2BAQ4</accession>
<dbReference type="GO" id="GO:0003677">
    <property type="term" value="F:DNA binding"/>
    <property type="evidence" value="ECO:0007669"/>
    <property type="project" value="UniProtKB-KW"/>
</dbReference>
<dbReference type="Pfam" id="PF01381">
    <property type="entry name" value="HTH_3"/>
    <property type="match status" value="1"/>
</dbReference>
<dbReference type="EMBL" id="FWXT01000001">
    <property type="protein sequence ID" value="SMC69924.1"/>
    <property type="molecule type" value="Genomic_DNA"/>
</dbReference>
<dbReference type="PANTHER" id="PTHR46797">
    <property type="entry name" value="HTH-TYPE TRANSCRIPTIONAL REGULATOR"/>
    <property type="match status" value="1"/>
</dbReference>
<evidence type="ECO:0000313" key="9">
    <source>
        <dbReference type="Proteomes" id="UP000192756"/>
    </source>
</evidence>
<feature type="domain" description="HTH cro/C1-type" evidence="7">
    <location>
        <begin position="10"/>
        <end position="64"/>
    </location>
</feature>
<dbReference type="InterPro" id="IPR019109">
    <property type="entry name" value="MamF_MmsF"/>
</dbReference>
<keyword evidence="4" id="KW-0238">DNA-binding</keyword>
<proteinExistence type="predicted"/>
<keyword evidence="3 6" id="KW-1133">Transmembrane helix</keyword>
<dbReference type="PROSITE" id="PS50943">
    <property type="entry name" value="HTH_CROC1"/>
    <property type="match status" value="1"/>
</dbReference>
<organism evidence="8 9">
    <name type="scientific">Pedobacter africanus</name>
    <dbReference type="NCBI Taxonomy" id="151894"/>
    <lineage>
        <taxon>Bacteria</taxon>
        <taxon>Pseudomonadati</taxon>
        <taxon>Bacteroidota</taxon>
        <taxon>Sphingobacteriia</taxon>
        <taxon>Sphingobacteriales</taxon>
        <taxon>Sphingobacteriaceae</taxon>
        <taxon>Pedobacter</taxon>
    </lineage>
</organism>
<dbReference type="Gene3D" id="1.10.260.40">
    <property type="entry name" value="lambda repressor-like DNA-binding domains"/>
    <property type="match status" value="1"/>
</dbReference>
<dbReference type="SMART" id="SM00530">
    <property type="entry name" value="HTH_XRE"/>
    <property type="match status" value="1"/>
</dbReference>
<evidence type="ECO:0000313" key="8">
    <source>
        <dbReference type="EMBL" id="SMC69924.1"/>
    </source>
</evidence>
<feature type="transmembrane region" description="Helical" evidence="6">
    <location>
        <begin position="158"/>
        <end position="179"/>
    </location>
</feature>
<dbReference type="Proteomes" id="UP000192756">
    <property type="component" value="Unassembled WGS sequence"/>
</dbReference>